<dbReference type="PROSITE" id="PS51375">
    <property type="entry name" value="PPR"/>
    <property type="match status" value="9"/>
</dbReference>
<dbReference type="PANTHER" id="PTHR47447">
    <property type="entry name" value="OS03G0856100 PROTEIN"/>
    <property type="match status" value="1"/>
</dbReference>
<feature type="region of interest" description="Disordered" evidence="4">
    <location>
        <begin position="838"/>
        <end position="876"/>
    </location>
</feature>
<evidence type="ECO:0000313" key="7">
    <source>
        <dbReference type="Proteomes" id="UP001604336"/>
    </source>
</evidence>
<dbReference type="InterPro" id="IPR002625">
    <property type="entry name" value="Smr_dom"/>
</dbReference>
<evidence type="ECO:0000313" key="6">
    <source>
        <dbReference type="EMBL" id="KAL2510474.1"/>
    </source>
</evidence>
<keyword evidence="2" id="KW-0677">Repeat</keyword>
<feature type="domain" description="Smr" evidence="5">
    <location>
        <begin position="732"/>
        <end position="821"/>
    </location>
</feature>
<evidence type="ECO:0000259" key="5">
    <source>
        <dbReference type="PROSITE" id="PS50828"/>
    </source>
</evidence>
<protein>
    <submittedName>
        <fullName evidence="6">Pentatricopeptide repeat-containing protein</fullName>
    </submittedName>
</protein>
<dbReference type="Gene3D" id="1.25.40.10">
    <property type="entry name" value="Tetratricopeptide repeat domain"/>
    <property type="match status" value="5"/>
</dbReference>
<sequence length="897" mass="99455">MASSTPPPHCTLTTTKPYQNHHFHHLQNHHQHRNPHHQNWTSQKVSLNNNSPSHPRNAAPKPPSGPGSTAGRNSTFPSLSAADFSGRRSTRFVSKMHFGRPKSTASCRHTSAAEEALQQAICCSGDHNCIDNILLSFEPKLRGSDDYTFLLRELGNRGEWSMAMRCFEFSINREKRRNEQGKLASSMISTLGRLGKVDLARQVFENAVHEGYGNTVYAYSALISAYAKSGYCDEAIGVFETMKNSGLKPNLVTFNALIDACGKGGADFKRASIIFDEMLSNGVQPDRITYNSLLAVCSGAGLWETARSLFSEMVYRGIDQDIYTYNTHLDAACNGGHIDVAFEIMSEMHTKNILPNEVTYSTIIRGCAKAGRLDRALSLFNEMKFAGIKLDRVSYNTLLAIYASLGRCEEALNIGKEMESMGIKKDVVTYNALLDGFGKQGMYGKVKELFAEMKAENLLPNLLTYSTLISVYSKGGLYPDAMEVYREFKQRGMKADVVFYSKLIDALCKMGLVESSAMLLDEMTKEGIQPNVVTYNSIINAFGLSVAVEYLEPQIGSSPLPVLEDVAHDKGEDEKDDKIIKIFKQLACGKSCSEKWDMRGKQDFLCVLGVFQKMHEMEIKPNVVTFSAILNACSRCSSFEEASVLLEELRLFDNHVYGVAHGLLMGDNENVWLQALSLFNEVKQMDTSTASAFYNALTDMLWHFGQKRGAQLVVLEGKRRQVWENTWSESCLDLHLMSSGAARAMVHAWLLNIRSIVFEGHQLPKLLSILTGWGKHSKVVGDGALKRAIEAQLTSIGAPFQVAKCNIGRFISTGAVVAAWLRESGTLKVLVLQDDRTKPEGPRGVKKDGRAERTYIGPPASARNREPARESNGLYTGQIGRTMGRLWAEEVEPRVGP</sequence>
<feature type="repeat" description="PPR" evidence="3">
    <location>
        <begin position="391"/>
        <end position="425"/>
    </location>
</feature>
<comment type="similarity">
    <text evidence="1">Belongs to the PPR family. P subfamily.</text>
</comment>
<dbReference type="InterPro" id="IPR011990">
    <property type="entry name" value="TPR-like_helical_dom_sf"/>
</dbReference>
<evidence type="ECO:0000256" key="4">
    <source>
        <dbReference type="SAM" id="MobiDB-lite"/>
    </source>
</evidence>
<feature type="compositionally biased region" description="Basic and acidic residues" evidence="4">
    <location>
        <begin position="838"/>
        <end position="853"/>
    </location>
</feature>
<feature type="repeat" description="PPR" evidence="3">
    <location>
        <begin position="321"/>
        <end position="355"/>
    </location>
</feature>
<dbReference type="NCBIfam" id="TIGR00756">
    <property type="entry name" value="PPR"/>
    <property type="match status" value="9"/>
</dbReference>
<reference evidence="7" key="1">
    <citation type="submission" date="2024-07" db="EMBL/GenBank/DDBJ databases">
        <title>Two chromosome-level genome assemblies of Korean endemic species Abeliophyllum distichum and Forsythia ovata (Oleaceae).</title>
        <authorList>
            <person name="Jang H."/>
        </authorList>
    </citation>
    <scope>NUCLEOTIDE SEQUENCE [LARGE SCALE GENOMIC DNA]</scope>
</reference>
<name>A0ABD1TCN7_9LAMI</name>
<dbReference type="PANTHER" id="PTHR47447:SF29">
    <property type="entry name" value="PPR CONTAINING PLANT PROTEIN"/>
    <property type="match status" value="1"/>
</dbReference>
<dbReference type="InterPro" id="IPR036063">
    <property type="entry name" value="Smr_dom_sf"/>
</dbReference>
<evidence type="ECO:0000256" key="2">
    <source>
        <dbReference type="ARBA" id="ARBA00022737"/>
    </source>
</evidence>
<feature type="repeat" description="PPR" evidence="3">
    <location>
        <begin position="461"/>
        <end position="495"/>
    </location>
</feature>
<dbReference type="AlphaFoldDB" id="A0ABD1TCN7"/>
<dbReference type="SUPFAM" id="SSF160443">
    <property type="entry name" value="SMR domain-like"/>
    <property type="match status" value="1"/>
</dbReference>
<feature type="compositionally biased region" description="Polar residues" evidence="4">
    <location>
        <begin position="40"/>
        <end position="54"/>
    </location>
</feature>
<dbReference type="Pfam" id="PF01535">
    <property type="entry name" value="PPR"/>
    <property type="match status" value="2"/>
</dbReference>
<organism evidence="6 7">
    <name type="scientific">Abeliophyllum distichum</name>
    <dbReference type="NCBI Taxonomy" id="126358"/>
    <lineage>
        <taxon>Eukaryota</taxon>
        <taxon>Viridiplantae</taxon>
        <taxon>Streptophyta</taxon>
        <taxon>Embryophyta</taxon>
        <taxon>Tracheophyta</taxon>
        <taxon>Spermatophyta</taxon>
        <taxon>Magnoliopsida</taxon>
        <taxon>eudicotyledons</taxon>
        <taxon>Gunneridae</taxon>
        <taxon>Pentapetalae</taxon>
        <taxon>asterids</taxon>
        <taxon>lamiids</taxon>
        <taxon>Lamiales</taxon>
        <taxon>Oleaceae</taxon>
        <taxon>Forsythieae</taxon>
        <taxon>Abeliophyllum</taxon>
    </lineage>
</organism>
<keyword evidence="7" id="KW-1185">Reference proteome</keyword>
<feature type="compositionally biased region" description="Basic residues" evidence="4">
    <location>
        <begin position="25"/>
        <end position="36"/>
    </location>
</feature>
<feature type="repeat" description="PPR" evidence="3">
    <location>
        <begin position="286"/>
        <end position="320"/>
    </location>
</feature>
<comment type="caution">
    <text evidence="6">The sequence shown here is derived from an EMBL/GenBank/DDBJ whole genome shotgun (WGS) entry which is preliminary data.</text>
</comment>
<dbReference type="EMBL" id="JBFOLK010000005">
    <property type="protein sequence ID" value="KAL2510474.1"/>
    <property type="molecule type" value="Genomic_DNA"/>
</dbReference>
<dbReference type="SMART" id="SM00463">
    <property type="entry name" value="SMR"/>
    <property type="match status" value="1"/>
</dbReference>
<feature type="repeat" description="PPR" evidence="3">
    <location>
        <begin position="426"/>
        <end position="460"/>
    </location>
</feature>
<feature type="region of interest" description="Disordered" evidence="4">
    <location>
        <begin position="25"/>
        <end position="82"/>
    </location>
</feature>
<evidence type="ECO:0000256" key="1">
    <source>
        <dbReference type="ARBA" id="ARBA00007626"/>
    </source>
</evidence>
<dbReference type="InterPro" id="IPR002885">
    <property type="entry name" value="PPR_rpt"/>
</dbReference>
<dbReference type="Proteomes" id="UP001604336">
    <property type="component" value="Unassembled WGS sequence"/>
</dbReference>
<gene>
    <name evidence="6" type="ORF">Adt_16074</name>
</gene>
<dbReference type="Gene3D" id="3.30.1370.110">
    <property type="match status" value="1"/>
</dbReference>
<dbReference type="Pfam" id="PF13812">
    <property type="entry name" value="PPR_3"/>
    <property type="match status" value="2"/>
</dbReference>
<evidence type="ECO:0000256" key="3">
    <source>
        <dbReference type="PROSITE-ProRule" id="PRU00708"/>
    </source>
</evidence>
<proteinExistence type="inferred from homology"/>
<feature type="repeat" description="PPR" evidence="3">
    <location>
        <begin position="250"/>
        <end position="285"/>
    </location>
</feature>
<feature type="repeat" description="PPR" evidence="3">
    <location>
        <begin position="215"/>
        <end position="249"/>
    </location>
</feature>
<dbReference type="Pfam" id="PF13041">
    <property type="entry name" value="PPR_2"/>
    <property type="match status" value="3"/>
</dbReference>
<dbReference type="FunFam" id="1.25.40.10:FF:000581">
    <property type="entry name" value="Pentatricopeptide repeat-containing protein, chloroplastic"/>
    <property type="match status" value="1"/>
</dbReference>
<accession>A0ABD1TCN7</accession>
<feature type="repeat" description="PPR" evidence="3">
    <location>
        <begin position="356"/>
        <end position="390"/>
    </location>
</feature>
<feature type="compositionally biased region" description="Polar residues" evidence="4">
    <location>
        <begin position="66"/>
        <end position="78"/>
    </location>
</feature>
<dbReference type="PROSITE" id="PS50828">
    <property type="entry name" value="SMR"/>
    <property type="match status" value="1"/>
</dbReference>
<feature type="repeat" description="PPR" evidence="3">
    <location>
        <begin position="496"/>
        <end position="530"/>
    </location>
</feature>